<sequence length="268" mass="28187">MFENKTVVVTGGASGIGAALVRAFAIKGANVCIADLDGNAAADIAREVNGIGVQCNVRKEANICDLIAGAQDRFGPIDIFVSNAGLAQPEPDHAASASTETWQLNWEVHVLAHVFAARLLLPEMIKRGSGHLVNVASAAGLLNQIGDAAYSASKHAAVSFAESLAITHGDDGIDVSVVCPQYVATSLIDMSDDTEAVGSLISAQTAADKILEGIAAKEFLILPHPQVAQYCKAKGNDHGAWLSGMRGLRRKFLRESESGELKDMHKFV</sequence>
<dbReference type="GO" id="GO:0003858">
    <property type="term" value="F:3-hydroxybutyrate dehydrogenase activity"/>
    <property type="evidence" value="ECO:0007669"/>
    <property type="project" value="UniProtKB-EC"/>
</dbReference>
<dbReference type="Pfam" id="PF00106">
    <property type="entry name" value="adh_short"/>
    <property type="match status" value="1"/>
</dbReference>
<evidence type="ECO:0000256" key="3">
    <source>
        <dbReference type="RuleBase" id="RU000363"/>
    </source>
</evidence>
<dbReference type="PRINTS" id="PR00080">
    <property type="entry name" value="SDRFAMILY"/>
</dbReference>
<reference evidence="4 5" key="1">
    <citation type="submission" date="2016-10" db="EMBL/GenBank/DDBJ databases">
        <title>Genome sequence of Planktotalea frisia SH6-1.</title>
        <authorList>
            <person name="Poehlein A."/>
            <person name="Bakenhus I."/>
            <person name="Voget S."/>
            <person name="Brinkhoff T."/>
            <person name="Simon M."/>
        </authorList>
    </citation>
    <scope>NUCLEOTIDE SEQUENCE [LARGE SCALE GENOMIC DNA]</scope>
    <source>
        <strain evidence="4 5">SH6-1</strain>
    </source>
</reference>
<dbReference type="PRINTS" id="PR00081">
    <property type="entry name" value="GDHRDH"/>
</dbReference>
<dbReference type="OrthoDB" id="210852at2"/>
<dbReference type="EC" id="1.1.1.30" evidence="4"/>
<evidence type="ECO:0000256" key="2">
    <source>
        <dbReference type="ARBA" id="ARBA00023002"/>
    </source>
</evidence>
<dbReference type="Proteomes" id="UP000184514">
    <property type="component" value="Unassembled WGS sequence"/>
</dbReference>
<dbReference type="PANTHER" id="PTHR43669:SF3">
    <property type="entry name" value="ALCOHOL DEHYDROGENASE, PUTATIVE (AFU_ORTHOLOGUE AFUA_3G03445)-RELATED"/>
    <property type="match status" value="1"/>
</dbReference>
<dbReference type="STRING" id="696762.PFRI_07940"/>
<keyword evidence="5" id="KW-1185">Reference proteome</keyword>
<dbReference type="InterPro" id="IPR036291">
    <property type="entry name" value="NAD(P)-bd_dom_sf"/>
</dbReference>
<evidence type="ECO:0000256" key="1">
    <source>
        <dbReference type="ARBA" id="ARBA00006484"/>
    </source>
</evidence>
<comment type="caution">
    <text evidence="4">The sequence shown here is derived from an EMBL/GenBank/DDBJ whole genome shotgun (WGS) entry which is preliminary data.</text>
</comment>
<dbReference type="CDD" id="cd05233">
    <property type="entry name" value="SDR_c"/>
    <property type="match status" value="1"/>
</dbReference>
<evidence type="ECO:0000313" key="5">
    <source>
        <dbReference type="Proteomes" id="UP000184514"/>
    </source>
</evidence>
<dbReference type="Gene3D" id="3.40.50.720">
    <property type="entry name" value="NAD(P)-binding Rossmann-like Domain"/>
    <property type="match status" value="1"/>
</dbReference>
<dbReference type="InterPro" id="IPR020904">
    <property type="entry name" value="Sc_DH/Rdtase_CS"/>
</dbReference>
<dbReference type="PANTHER" id="PTHR43669">
    <property type="entry name" value="5-KETO-D-GLUCONATE 5-REDUCTASE"/>
    <property type="match status" value="1"/>
</dbReference>
<dbReference type="EMBL" id="MLCB01000070">
    <property type="protein sequence ID" value="OJI94966.1"/>
    <property type="molecule type" value="Genomic_DNA"/>
</dbReference>
<name>A0A1L9P0D8_9RHOB</name>
<evidence type="ECO:0000313" key="4">
    <source>
        <dbReference type="EMBL" id="OJI94966.1"/>
    </source>
</evidence>
<comment type="similarity">
    <text evidence="1 3">Belongs to the short-chain dehydrogenases/reductases (SDR) family.</text>
</comment>
<dbReference type="RefSeq" id="WP_072629452.1">
    <property type="nucleotide sequence ID" value="NZ_MLCB01000070.1"/>
</dbReference>
<gene>
    <name evidence="4" type="primary">bdhA_3</name>
    <name evidence="4" type="ORF">PFRI_07940</name>
</gene>
<protein>
    <submittedName>
        <fullName evidence="4">D-beta-hydroxybutyrate dehydrogenase</fullName>
        <ecNumber evidence="4">1.1.1.30</ecNumber>
    </submittedName>
</protein>
<keyword evidence="2 4" id="KW-0560">Oxidoreductase</keyword>
<dbReference type="AlphaFoldDB" id="A0A1L9P0D8"/>
<dbReference type="InterPro" id="IPR002347">
    <property type="entry name" value="SDR_fam"/>
</dbReference>
<proteinExistence type="inferred from homology"/>
<organism evidence="4 5">
    <name type="scientific">Planktotalea frisia</name>
    <dbReference type="NCBI Taxonomy" id="696762"/>
    <lineage>
        <taxon>Bacteria</taxon>
        <taxon>Pseudomonadati</taxon>
        <taxon>Pseudomonadota</taxon>
        <taxon>Alphaproteobacteria</taxon>
        <taxon>Rhodobacterales</taxon>
        <taxon>Paracoccaceae</taxon>
        <taxon>Planktotalea</taxon>
    </lineage>
</organism>
<accession>A0A1L9P0D8</accession>
<dbReference type="SUPFAM" id="SSF51735">
    <property type="entry name" value="NAD(P)-binding Rossmann-fold domains"/>
    <property type="match status" value="1"/>
</dbReference>
<dbReference type="PROSITE" id="PS00061">
    <property type="entry name" value="ADH_SHORT"/>
    <property type="match status" value="1"/>
</dbReference>